<accession>A0A8J5L662</accession>
<evidence type="ECO:0000256" key="2">
    <source>
        <dbReference type="ARBA" id="ARBA00009918"/>
    </source>
</evidence>
<evidence type="ECO:0000256" key="9">
    <source>
        <dbReference type="SAM" id="MobiDB-lite"/>
    </source>
</evidence>
<keyword evidence="8" id="KW-0325">Glycoprotein</keyword>
<evidence type="ECO:0000256" key="4">
    <source>
        <dbReference type="ARBA" id="ARBA00022729"/>
    </source>
</evidence>
<dbReference type="PANTHER" id="PTHR15414">
    <property type="entry name" value="OS-9-RELATED"/>
    <property type="match status" value="1"/>
</dbReference>
<dbReference type="GO" id="GO:0030970">
    <property type="term" value="P:retrograde protein transport, ER to cytosol"/>
    <property type="evidence" value="ECO:0007669"/>
    <property type="project" value="TreeGrafter"/>
</dbReference>
<evidence type="ECO:0000313" key="12">
    <source>
        <dbReference type="Proteomes" id="UP000734854"/>
    </source>
</evidence>
<dbReference type="PROSITE" id="PS51914">
    <property type="entry name" value="MRH"/>
    <property type="match status" value="1"/>
</dbReference>
<organism evidence="11 12">
    <name type="scientific">Zingiber officinale</name>
    <name type="common">Ginger</name>
    <name type="synonym">Amomum zingiber</name>
    <dbReference type="NCBI Taxonomy" id="94328"/>
    <lineage>
        <taxon>Eukaryota</taxon>
        <taxon>Viridiplantae</taxon>
        <taxon>Streptophyta</taxon>
        <taxon>Embryophyta</taxon>
        <taxon>Tracheophyta</taxon>
        <taxon>Spermatophyta</taxon>
        <taxon>Magnoliopsida</taxon>
        <taxon>Liliopsida</taxon>
        <taxon>Zingiberales</taxon>
        <taxon>Zingiberaceae</taxon>
        <taxon>Zingiber</taxon>
    </lineage>
</organism>
<evidence type="ECO:0000313" key="11">
    <source>
        <dbReference type="EMBL" id="KAG6513975.1"/>
    </source>
</evidence>
<comment type="subcellular location">
    <subcellularLocation>
        <location evidence="1">Endoplasmic reticulum</location>
    </subcellularLocation>
</comment>
<dbReference type="Pfam" id="PF07915">
    <property type="entry name" value="PRKCSH"/>
    <property type="match status" value="1"/>
</dbReference>
<dbReference type="GO" id="GO:0030246">
    <property type="term" value="F:carbohydrate binding"/>
    <property type="evidence" value="ECO:0007669"/>
    <property type="project" value="UniProtKB-KW"/>
</dbReference>
<protein>
    <recommendedName>
        <fullName evidence="3">Protein OS-9 homolog</fullName>
    </recommendedName>
</protein>
<dbReference type="Proteomes" id="UP000734854">
    <property type="component" value="Unassembled WGS sequence"/>
</dbReference>
<feature type="region of interest" description="Disordered" evidence="9">
    <location>
        <begin position="303"/>
        <end position="324"/>
    </location>
</feature>
<dbReference type="FunFam" id="2.70.130.10:FF:000021">
    <property type="entry name" value="Protein OS-9 homolog"/>
    <property type="match status" value="1"/>
</dbReference>
<dbReference type="InterPro" id="IPR045149">
    <property type="entry name" value="OS-9-like"/>
</dbReference>
<dbReference type="AlphaFoldDB" id="A0A8J5L662"/>
<keyword evidence="5" id="KW-0430">Lectin</keyword>
<reference evidence="11 12" key="1">
    <citation type="submission" date="2020-08" db="EMBL/GenBank/DDBJ databases">
        <title>Plant Genome Project.</title>
        <authorList>
            <person name="Zhang R.-G."/>
        </authorList>
    </citation>
    <scope>NUCLEOTIDE SEQUENCE [LARGE SCALE GENOMIC DNA]</scope>
    <source>
        <tissue evidence="11">Rhizome</tissue>
    </source>
</reference>
<keyword evidence="7" id="KW-1015">Disulfide bond</keyword>
<evidence type="ECO:0000256" key="5">
    <source>
        <dbReference type="ARBA" id="ARBA00022734"/>
    </source>
</evidence>
<comment type="caution">
    <text evidence="11">The sequence shown here is derived from an EMBL/GenBank/DDBJ whole genome shotgun (WGS) entry which is preliminary data.</text>
</comment>
<dbReference type="EMBL" id="JACMSC010000007">
    <property type="protein sequence ID" value="KAG6513975.1"/>
    <property type="molecule type" value="Genomic_DNA"/>
</dbReference>
<feature type="region of interest" description="Disordered" evidence="9">
    <location>
        <begin position="1"/>
        <end position="22"/>
    </location>
</feature>
<dbReference type="GO" id="GO:0030968">
    <property type="term" value="P:endoplasmic reticulum unfolded protein response"/>
    <property type="evidence" value="ECO:0007669"/>
    <property type="project" value="InterPro"/>
</dbReference>
<dbReference type="InterPro" id="IPR044865">
    <property type="entry name" value="MRH_dom"/>
</dbReference>
<keyword evidence="4" id="KW-0732">Signal</keyword>
<evidence type="ECO:0000256" key="8">
    <source>
        <dbReference type="ARBA" id="ARBA00023180"/>
    </source>
</evidence>
<evidence type="ECO:0000256" key="1">
    <source>
        <dbReference type="ARBA" id="ARBA00004240"/>
    </source>
</evidence>
<dbReference type="OrthoDB" id="448954at2759"/>
<keyword evidence="6" id="KW-0256">Endoplasmic reticulum</keyword>
<evidence type="ECO:0000256" key="6">
    <source>
        <dbReference type="ARBA" id="ARBA00022824"/>
    </source>
</evidence>
<comment type="similarity">
    <text evidence="2">Belongs to the OS-9 family.</text>
</comment>
<evidence type="ECO:0000256" key="3">
    <source>
        <dbReference type="ARBA" id="ARBA00018727"/>
    </source>
</evidence>
<evidence type="ECO:0000259" key="10">
    <source>
        <dbReference type="PROSITE" id="PS51914"/>
    </source>
</evidence>
<evidence type="ECO:0000256" key="7">
    <source>
        <dbReference type="ARBA" id="ARBA00023157"/>
    </source>
</evidence>
<feature type="compositionally biased region" description="Basic and acidic residues" evidence="9">
    <location>
        <begin position="306"/>
        <end position="318"/>
    </location>
</feature>
<feature type="domain" description="MRH" evidence="10">
    <location>
        <begin position="161"/>
        <end position="286"/>
    </location>
</feature>
<keyword evidence="12" id="KW-1185">Reference proteome</keyword>
<dbReference type="InterPro" id="IPR012913">
    <property type="entry name" value="OS9-like_dom"/>
</dbReference>
<gene>
    <name evidence="11" type="ORF">ZIOFF_024312</name>
</gene>
<sequence length="324" mass="36784">MDPPYKTSIRLPRSAKSLPRKRREHSPAIEVVACSLMALARSLFGSILLLHLLGAVFLGSVLADQIYTGSGGRFGRSSREPKYKVEFHPENSPFYPVVGQEEVAMSNKEGKNYNCYLPIVEETKVLKTVTHENSSSLIMESEQKIKFKTPDELIEGLKDADRCFYRFEGWWTYEFCSHKHVKQLHIEDEKAVQEFVLGKFDADATSVFNENHSDTFTVKDPRSKDASQRYHAHQYTNGTMCDLTNQPRETEVRFVCSEQSAVISSIKEAATCKYVVTIQCSLLCKHPMFQQERPMWHTIHCNEMGGDSKDSSVEDGPKVTKAPT</sequence>
<dbReference type="PANTHER" id="PTHR15414:SF0">
    <property type="entry name" value="ENDOPLASMIC RETICULUM LECTIN 1"/>
    <property type="match status" value="1"/>
</dbReference>
<dbReference type="GO" id="GO:0005788">
    <property type="term" value="C:endoplasmic reticulum lumen"/>
    <property type="evidence" value="ECO:0007669"/>
    <property type="project" value="TreeGrafter"/>
</dbReference>
<name>A0A8J5L662_ZINOF</name>
<proteinExistence type="inferred from homology"/>